<feature type="repeat" description="Filamin" evidence="3">
    <location>
        <begin position="473"/>
        <end position="567"/>
    </location>
</feature>
<name>A0A915B7F1_PARUN</name>
<feature type="repeat" description="Filamin" evidence="3">
    <location>
        <begin position="1047"/>
        <end position="1143"/>
    </location>
</feature>
<feature type="repeat" description="Filamin" evidence="3">
    <location>
        <begin position="891"/>
        <end position="966"/>
    </location>
</feature>
<dbReference type="SMART" id="SM00557">
    <property type="entry name" value="IG_FLMN"/>
    <property type="match status" value="17"/>
</dbReference>
<dbReference type="InterPro" id="IPR017868">
    <property type="entry name" value="Filamin/ABP280_repeat-like"/>
</dbReference>
<dbReference type="PANTHER" id="PTHR38537">
    <property type="entry name" value="JITTERBUG, ISOFORM N"/>
    <property type="match status" value="1"/>
</dbReference>
<keyword evidence="4" id="KW-1185">Reference proteome</keyword>
<comment type="similarity">
    <text evidence="1">Belongs to the filamin family.</text>
</comment>
<dbReference type="GO" id="GO:0030036">
    <property type="term" value="P:actin cytoskeleton organization"/>
    <property type="evidence" value="ECO:0007669"/>
    <property type="project" value="InterPro"/>
</dbReference>
<feature type="repeat" description="Filamin" evidence="3">
    <location>
        <begin position="1339"/>
        <end position="1431"/>
    </location>
</feature>
<dbReference type="InterPro" id="IPR013783">
    <property type="entry name" value="Ig-like_fold"/>
</dbReference>
<evidence type="ECO:0000313" key="5">
    <source>
        <dbReference type="WBParaSite" id="PgR029_g074_t01"/>
    </source>
</evidence>
<sequence length="1751" mass="189870">AGPLKIWGRGIAKEGIRIFDIVYIFLKATGHPVTRPHVHVKGPEGDVPVKDYFEEDLKVWAFCYMPVVEGSYEVVIECDEGDIERDTVLVEVAGPCISRVRAFGPGVQNGVVKQPCTFCLQKISPTDEVDISVKDSDGNVVELMQCTEFEDGFMLVAYRPERVGIYEVAVTSGGEHISGSPFIVVVDEGVGTVSAANSRIFGIESHKRIVACKEVVFTIDTANSSEGVAPAVTILDRDFVELPVSLKECQPGVFECAFLPKCIGRHYVLVSFANVAIPGTPFVVNVEHECKQSCKLLPADTIHEGYDVDLLISTEEFIPEVVEADLVGNNDSHIPITISSSGESMYVANFTAPKAGDYKLRVLFDGEEAGVFDVTVEPPVDLSRIQLKGFRKLKNVIVGEHRELSIDTGGIQSCGRGLEVVQRDSRGTKSPLMLVGQGDGVYTVDWEAVSEEEVTLCVLFDGIVVEEAVVQIRRPPDASKCRAEGDGLHKAIVGETAKFTVDTADAGHGDVAIAIKGPNETKSTVMMRDDGSCMVEYIPSAPGLHSIDIRFGDVKQSVPGSPFMVMADYERDVSKIQLHGFEGVAQRGLPVSFVIDASHTAAETIEARLPAGFEQPLIEELESRVYCVTFTISDDVKESILLDVLYGGQPITKSPLCFVITEQPLSDRIELKSTEGDSFPREMLASQLFSFVASFINPRMNEELVFEVEGPDRELRKVVTEPASGDRKYIVRFTPDIIGIYILRIFINGDPASALYYQLTCKPIGEADKCIIIDMPKEDYWGEGESKRFAIDVGGAGSGALSVLSSPGSEVKADIKRVEDGLYYVTLTPFSVGMHRVMLLYGGREIPGGVIWFECLPVQELEKHRGSEILERSLELDELKSEVMESCASLAGKPRCFEFHVRSPSRLEEFEARVTTPSGKCQSIPIKSVGDGKVLVEYAPVEKGRHILSVQEANNEISGSPVNFYVGDEDESIFIEGMGVERAVAGQPAEFVITTKAAHAQKLAVLIEGVARAKIVTRDEGNGKCAVTWVAPIPGEYLIHIKLAGEHINGSPFKVVATGSGYKSSHVSVESASEVTLDVSTSETSKLSATVESPHGEMEPCSIRIIDDHHIGVQFTPRGAGKYEVTVVDNGIAVKGSPFPIAIGYDEVGDASKVIVSGAGKADAICRLNNELIVNTRRAGAGKIFVCVRGPSNAGVKCNGVDDSIFRFSYQPTEPGLYTIVVKFNDQHTEGSPFTVECIGEGIGNVEEVVSTQIAQVPLVMAGRETHVALHLPKADAAEVEARVIQPNGGSQKANIYRIDEMLYLIEFKPEVKGVHVVSVFHRGEHIAGSPFQFTVGRFGEGGAYKARIGGIDLTVGEVNEILSFNVYTREAGEGTLEVSVEGPSKADVRIIEHEGGNLHVEYKVSSPGEYILGVKFNGEHLPDSPFKVLVGGVLPSRDKAIVSVPQDRIKPGEACTLYLTMPDIPGVLEARVHSPNNNIIRAALVSVDNNGCYQLIFTPREVGVHLVELTANGVHMRESPLRIRVGSSSDRGDATLVTMRKEMDVVQSGRQSQFIVDTRRAGAGLLYIQFDGPSKVALIAYQVESGEYLVRFTAFAAGVYYVTIKYSDVHMPGSPFKVFVEGPTLASSGKRESSIVEIDTTSHYLPSGTTGTELLELKSEANEVTVDGNGIRKFLPGQTASFFVNTAGTGVNVLLVGVLTTIGRCDEVHVTYTGEGRYRVDYLIMENCNAFVYIRYGSSDIPGSPFAVSC</sequence>
<dbReference type="InterPro" id="IPR014756">
    <property type="entry name" value="Ig_E-set"/>
</dbReference>
<evidence type="ECO:0000256" key="3">
    <source>
        <dbReference type="PROSITE-ProRule" id="PRU00087"/>
    </source>
</evidence>
<feature type="repeat" description="Filamin" evidence="3">
    <location>
        <begin position="965"/>
        <end position="1051"/>
    </location>
</feature>
<feature type="repeat" description="Filamin" evidence="3">
    <location>
        <begin position="1657"/>
        <end position="1751"/>
    </location>
</feature>
<reference evidence="5" key="1">
    <citation type="submission" date="2022-11" db="UniProtKB">
        <authorList>
            <consortium name="WormBaseParasite"/>
        </authorList>
    </citation>
    <scope>IDENTIFICATION</scope>
</reference>
<feature type="repeat" description="Filamin" evidence="3">
    <location>
        <begin position="190"/>
        <end position="286"/>
    </location>
</feature>
<dbReference type="InterPro" id="IPR044801">
    <property type="entry name" value="Filamin"/>
</dbReference>
<feature type="repeat" description="Filamin" evidence="3">
    <location>
        <begin position="377"/>
        <end position="474"/>
    </location>
</feature>
<feature type="repeat" description="Filamin" evidence="3">
    <location>
        <begin position="1530"/>
        <end position="1621"/>
    </location>
</feature>
<feature type="repeat" description="Filamin" evidence="3">
    <location>
        <begin position="762"/>
        <end position="855"/>
    </location>
</feature>
<feature type="repeat" description="Filamin" evidence="3">
    <location>
        <begin position="1236"/>
        <end position="1336"/>
    </location>
</feature>
<dbReference type="Gene3D" id="2.60.40.10">
    <property type="entry name" value="Immunoglobulins"/>
    <property type="match status" value="16"/>
</dbReference>
<organism evidence="4 5">
    <name type="scientific">Parascaris univalens</name>
    <name type="common">Nematode worm</name>
    <dbReference type="NCBI Taxonomy" id="6257"/>
    <lineage>
        <taxon>Eukaryota</taxon>
        <taxon>Metazoa</taxon>
        <taxon>Ecdysozoa</taxon>
        <taxon>Nematoda</taxon>
        <taxon>Chromadorea</taxon>
        <taxon>Rhabditida</taxon>
        <taxon>Spirurina</taxon>
        <taxon>Ascaridomorpha</taxon>
        <taxon>Ascaridoidea</taxon>
        <taxon>Ascarididae</taxon>
        <taxon>Parascaris</taxon>
    </lineage>
</organism>
<dbReference type="Pfam" id="PF00630">
    <property type="entry name" value="Filamin"/>
    <property type="match status" value="11"/>
</dbReference>
<evidence type="ECO:0000256" key="2">
    <source>
        <dbReference type="ARBA" id="ARBA00022737"/>
    </source>
</evidence>
<protein>
    <submittedName>
        <fullName evidence="5">Uncharacterized protein</fullName>
    </submittedName>
</protein>
<proteinExistence type="inferred from homology"/>
<dbReference type="SUPFAM" id="SSF81296">
    <property type="entry name" value="E set domains"/>
    <property type="match status" value="16"/>
</dbReference>
<dbReference type="PROSITE" id="PS50194">
    <property type="entry name" value="FILAMIN_REPEAT"/>
    <property type="match status" value="16"/>
</dbReference>
<evidence type="ECO:0000256" key="1">
    <source>
        <dbReference type="ARBA" id="ARBA00009238"/>
    </source>
</evidence>
<dbReference type="GO" id="GO:0051015">
    <property type="term" value="F:actin filament binding"/>
    <property type="evidence" value="ECO:0007669"/>
    <property type="project" value="InterPro"/>
</dbReference>
<dbReference type="InterPro" id="IPR001298">
    <property type="entry name" value="Filamin/ABP280_rpt"/>
</dbReference>
<dbReference type="WBParaSite" id="PgR029_g074_t01">
    <property type="protein sequence ID" value="PgR029_g074_t01"/>
    <property type="gene ID" value="PgR029_g074"/>
</dbReference>
<feature type="repeat" description="Filamin" evidence="3">
    <location>
        <begin position="98"/>
        <end position="186"/>
    </location>
</feature>
<dbReference type="Proteomes" id="UP000887569">
    <property type="component" value="Unplaced"/>
</dbReference>
<feature type="repeat" description="Filamin" evidence="3">
    <location>
        <begin position="676"/>
        <end position="761"/>
    </location>
</feature>
<keyword evidence="2" id="KW-0677">Repeat</keyword>
<dbReference type="PANTHER" id="PTHR38537:SF8">
    <property type="entry name" value="FILAMIN-A"/>
    <property type="match status" value="1"/>
</dbReference>
<feature type="repeat" description="Filamin" evidence="3">
    <location>
        <begin position="1467"/>
        <end position="1526"/>
    </location>
</feature>
<accession>A0A915B7F1</accession>
<feature type="repeat" description="Filamin" evidence="3">
    <location>
        <begin position="1146"/>
        <end position="1238"/>
    </location>
</feature>
<feature type="repeat" description="Filamin" evidence="3">
    <location>
        <begin position="1"/>
        <end position="92"/>
    </location>
</feature>
<evidence type="ECO:0000313" key="4">
    <source>
        <dbReference type="Proteomes" id="UP000887569"/>
    </source>
</evidence>